<evidence type="ECO:0000256" key="2">
    <source>
        <dbReference type="SAM" id="SignalP"/>
    </source>
</evidence>
<dbReference type="SUPFAM" id="SSF49503">
    <property type="entry name" value="Cupredoxins"/>
    <property type="match status" value="1"/>
</dbReference>
<organism evidence="3 4">
    <name type="scientific">Panaeolus cyanescens</name>
    <dbReference type="NCBI Taxonomy" id="181874"/>
    <lineage>
        <taxon>Eukaryota</taxon>
        <taxon>Fungi</taxon>
        <taxon>Dikarya</taxon>
        <taxon>Basidiomycota</taxon>
        <taxon>Agaricomycotina</taxon>
        <taxon>Agaricomycetes</taxon>
        <taxon>Agaricomycetidae</taxon>
        <taxon>Agaricales</taxon>
        <taxon>Agaricineae</taxon>
        <taxon>Galeropsidaceae</taxon>
        <taxon>Panaeolus</taxon>
    </lineage>
</organism>
<evidence type="ECO:0000313" key="3">
    <source>
        <dbReference type="EMBL" id="PPR08288.1"/>
    </source>
</evidence>
<dbReference type="Proteomes" id="UP000284842">
    <property type="component" value="Unassembled WGS sequence"/>
</dbReference>
<comment type="caution">
    <text evidence="3">The sequence shown here is derived from an EMBL/GenBank/DDBJ whole genome shotgun (WGS) entry which is preliminary data.</text>
</comment>
<keyword evidence="2" id="KW-0732">Signal</keyword>
<dbReference type="Gene3D" id="2.60.40.420">
    <property type="entry name" value="Cupredoxins - blue copper proteins"/>
    <property type="match status" value="1"/>
</dbReference>
<feature type="chain" id="PRO_5019228412" description="Phytocyanin domain-containing protein" evidence="2">
    <location>
        <begin position="27"/>
        <end position="413"/>
    </location>
</feature>
<name>A0A409YZ95_9AGAR</name>
<reference evidence="3 4" key="1">
    <citation type="journal article" date="2018" name="Evol. Lett.">
        <title>Horizontal gene cluster transfer increased hallucinogenic mushroom diversity.</title>
        <authorList>
            <person name="Reynolds H.T."/>
            <person name="Vijayakumar V."/>
            <person name="Gluck-Thaler E."/>
            <person name="Korotkin H.B."/>
            <person name="Matheny P.B."/>
            <person name="Slot J.C."/>
        </authorList>
    </citation>
    <scope>NUCLEOTIDE SEQUENCE [LARGE SCALE GENOMIC DNA]</scope>
    <source>
        <strain evidence="3 4">2629</strain>
    </source>
</reference>
<dbReference type="CDD" id="cd00920">
    <property type="entry name" value="Cupredoxin"/>
    <property type="match status" value="1"/>
</dbReference>
<dbReference type="PANTHER" id="PTHR34883">
    <property type="entry name" value="SERINE-RICH PROTEIN, PUTATIVE-RELATED-RELATED"/>
    <property type="match status" value="1"/>
</dbReference>
<sequence>MILDCTFLKSTLALVIILGLGEHSFAAIREPVQHTVNVGLQGSFFDPPTTNATVNDTITFVFWGEQASYTRAHSVTQSSSRKPCAPLKGGFNSGIIGVGSSLSQPIPSWTLVVSEAQEPIYFFCSVNKPPSLSHCNSGMVGAINVSPNQYKVHFSAALKDTYTPRHSKSVDVVLAGVGAFATASPGVVTTTSSSSPTHVEASPTLSLTYSTSMAAPTLAPHGAHLRRFNHLEEVQTSSGLDGRFIGISYQAQGLPLSDGLQSAADLDDSEIPPMRIVPIRLGHDQPSVSYNTHLMSQSSISLAEPVTETMENPFMAPHELLDYDHNNLEAPVTRAQPPFPTLQNDSQEIRLSTTSTEISTLPSYRSQALTWLPIDTTVSPGSVTLPPSYRTSIISNELEVPRPVHPQPPNTES</sequence>
<dbReference type="AlphaFoldDB" id="A0A409YZ95"/>
<dbReference type="EMBL" id="NHTK01000031">
    <property type="protein sequence ID" value="PPR08288.1"/>
    <property type="molecule type" value="Genomic_DNA"/>
</dbReference>
<evidence type="ECO:0000313" key="4">
    <source>
        <dbReference type="Proteomes" id="UP000284842"/>
    </source>
</evidence>
<evidence type="ECO:0008006" key="5">
    <source>
        <dbReference type="Google" id="ProtNLM"/>
    </source>
</evidence>
<dbReference type="PANTHER" id="PTHR34883:SF15">
    <property type="entry name" value="EXTRACELLULAR SERINE-RICH PROTEIN"/>
    <property type="match status" value="1"/>
</dbReference>
<dbReference type="InterPro" id="IPR008972">
    <property type="entry name" value="Cupredoxin"/>
</dbReference>
<feature type="compositionally biased region" description="Pro residues" evidence="1">
    <location>
        <begin position="403"/>
        <end position="413"/>
    </location>
</feature>
<evidence type="ECO:0000256" key="1">
    <source>
        <dbReference type="SAM" id="MobiDB-lite"/>
    </source>
</evidence>
<feature type="signal peptide" evidence="2">
    <location>
        <begin position="1"/>
        <end position="26"/>
    </location>
</feature>
<gene>
    <name evidence="3" type="ORF">CVT24_001128</name>
</gene>
<dbReference type="STRING" id="181874.A0A409YZ95"/>
<accession>A0A409YZ95</accession>
<keyword evidence="4" id="KW-1185">Reference proteome</keyword>
<dbReference type="OrthoDB" id="1921208at2759"/>
<dbReference type="InterPro" id="IPR052953">
    <property type="entry name" value="Ser-rich/MCO-related"/>
</dbReference>
<protein>
    <recommendedName>
        <fullName evidence="5">Phytocyanin domain-containing protein</fullName>
    </recommendedName>
</protein>
<dbReference type="InParanoid" id="A0A409YZ95"/>
<proteinExistence type="predicted"/>
<feature type="region of interest" description="Disordered" evidence="1">
    <location>
        <begin position="394"/>
        <end position="413"/>
    </location>
</feature>